<gene>
    <name evidence="4" type="ORF">DFH08DRAFT_929354</name>
</gene>
<dbReference type="AlphaFoldDB" id="A0AAD7AR83"/>
<feature type="non-terminal residue" evidence="4">
    <location>
        <position position="364"/>
    </location>
</feature>
<dbReference type="InterPro" id="IPR036291">
    <property type="entry name" value="NAD(P)-bd_dom_sf"/>
</dbReference>
<dbReference type="InterPro" id="IPR008030">
    <property type="entry name" value="NmrA-like"/>
</dbReference>
<keyword evidence="2" id="KW-0521">NADP</keyword>
<keyword evidence="5" id="KW-1185">Reference proteome</keyword>
<evidence type="ECO:0000256" key="1">
    <source>
        <dbReference type="ARBA" id="ARBA00006328"/>
    </source>
</evidence>
<dbReference type="EMBL" id="JARIHO010000002">
    <property type="protein sequence ID" value="KAJ7366495.1"/>
    <property type="molecule type" value="Genomic_DNA"/>
</dbReference>
<comment type="caution">
    <text evidence="4">The sequence shown here is derived from an EMBL/GenBank/DDBJ whole genome shotgun (WGS) entry which is preliminary data.</text>
</comment>
<protein>
    <recommendedName>
        <fullName evidence="3">NmrA-like domain-containing protein</fullName>
    </recommendedName>
</protein>
<name>A0AAD7AR83_9AGAR</name>
<evidence type="ECO:0000259" key="3">
    <source>
        <dbReference type="Pfam" id="PF05368"/>
    </source>
</evidence>
<reference evidence="4" key="1">
    <citation type="submission" date="2023-03" db="EMBL/GenBank/DDBJ databases">
        <title>Massive genome expansion in bonnet fungi (Mycena s.s.) driven by repeated elements and novel gene families across ecological guilds.</title>
        <authorList>
            <consortium name="Lawrence Berkeley National Laboratory"/>
            <person name="Harder C.B."/>
            <person name="Miyauchi S."/>
            <person name="Viragh M."/>
            <person name="Kuo A."/>
            <person name="Thoen E."/>
            <person name="Andreopoulos B."/>
            <person name="Lu D."/>
            <person name="Skrede I."/>
            <person name="Drula E."/>
            <person name="Henrissat B."/>
            <person name="Morin E."/>
            <person name="Kohler A."/>
            <person name="Barry K."/>
            <person name="LaButti K."/>
            <person name="Morin E."/>
            <person name="Salamov A."/>
            <person name="Lipzen A."/>
            <person name="Mereny Z."/>
            <person name="Hegedus B."/>
            <person name="Baldrian P."/>
            <person name="Stursova M."/>
            <person name="Weitz H."/>
            <person name="Taylor A."/>
            <person name="Grigoriev I.V."/>
            <person name="Nagy L.G."/>
            <person name="Martin F."/>
            <person name="Kauserud H."/>
        </authorList>
    </citation>
    <scope>NUCLEOTIDE SEQUENCE</scope>
    <source>
        <strain evidence="4">CBHHK002</strain>
    </source>
</reference>
<evidence type="ECO:0000313" key="5">
    <source>
        <dbReference type="Proteomes" id="UP001218218"/>
    </source>
</evidence>
<evidence type="ECO:0000313" key="4">
    <source>
        <dbReference type="EMBL" id="KAJ7366495.1"/>
    </source>
</evidence>
<dbReference type="SUPFAM" id="SSF51735">
    <property type="entry name" value="NAD(P)-binding Rossmann-fold domains"/>
    <property type="match status" value="1"/>
</dbReference>
<dbReference type="Pfam" id="PF05368">
    <property type="entry name" value="NmrA"/>
    <property type="match status" value="1"/>
</dbReference>
<dbReference type="Gene3D" id="3.40.50.720">
    <property type="entry name" value="NAD(P)-binding Rossmann-like Domain"/>
    <property type="match status" value="1"/>
</dbReference>
<proteinExistence type="inferred from homology"/>
<dbReference type="GO" id="GO:0005634">
    <property type="term" value="C:nucleus"/>
    <property type="evidence" value="ECO:0007669"/>
    <property type="project" value="TreeGrafter"/>
</dbReference>
<dbReference type="PANTHER" id="PTHR42748">
    <property type="entry name" value="NITROGEN METABOLITE REPRESSION PROTEIN NMRA FAMILY MEMBER"/>
    <property type="match status" value="1"/>
</dbReference>
<dbReference type="Gene3D" id="3.90.25.10">
    <property type="entry name" value="UDP-galactose 4-epimerase, domain 1"/>
    <property type="match status" value="1"/>
</dbReference>
<sequence>MLKHVVGFFEVPQLLPQFTYSNEVVERPTQPLHEYLDMTSPRIVSVFGATGLQGGAVVDALLKNGAFVPRAISRDPDSEASKKLKARGVQVVKGDPLDKAGLVSVLRDSEAVFAVTVPVFFYPNMEGQGELVQGKNIVDAAKEVGVKFFIWRLVNFTIVSLPSLSKISGGKYKNAVHYEGKHIKASSKRGLISSTEKEAVREYLESSGLTHASLFLPGFLENMYRTVKKTSNDYNIAIPIMKAEDLRSLTWISRDLPAAVLALLNNYTDPTKKINGKTYPVVSAIISGTKLAELAEKILGVEVTYTTLPPKGLAPMDEMFLAHAEYGGLYSATPIPNPDLVALGMKFSTVEEFLEIELKPRFGQ</sequence>
<dbReference type="Proteomes" id="UP001218218">
    <property type="component" value="Unassembled WGS sequence"/>
</dbReference>
<comment type="similarity">
    <text evidence="1">Belongs to the NmrA-type oxidoreductase family.</text>
</comment>
<dbReference type="InterPro" id="IPR051164">
    <property type="entry name" value="NmrA-like_oxidored"/>
</dbReference>
<organism evidence="4 5">
    <name type="scientific">Mycena albidolilacea</name>
    <dbReference type="NCBI Taxonomy" id="1033008"/>
    <lineage>
        <taxon>Eukaryota</taxon>
        <taxon>Fungi</taxon>
        <taxon>Dikarya</taxon>
        <taxon>Basidiomycota</taxon>
        <taxon>Agaricomycotina</taxon>
        <taxon>Agaricomycetes</taxon>
        <taxon>Agaricomycetidae</taxon>
        <taxon>Agaricales</taxon>
        <taxon>Marasmiineae</taxon>
        <taxon>Mycenaceae</taxon>
        <taxon>Mycena</taxon>
    </lineage>
</organism>
<feature type="domain" description="NmrA-like" evidence="3">
    <location>
        <begin position="44"/>
        <end position="354"/>
    </location>
</feature>
<accession>A0AAD7AR83</accession>
<dbReference type="PANTHER" id="PTHR42748:SF7">
    <property type="entry name" value="NMRA LIKE REDOX SENSOR 1-RELATED"/>
    <property type="match status" value="1"/>
</dbReference>
<evidence type="ECO:0000256" key="2">
    <source>
        <dbReference type="ARBA" id="ARBA00022857"/>
    </source>
</evidence>